<sequence length="125" mass="14682">MNTTDLERLVRKYYGYVADLEGSGVEVLDLLFVRDKIQSILDQLTPNEALSSSLYERIYELDSLLWEERSTFLLVVGEEELRHARRGQGSPRSHWWWYLDELKASPKPAREQRERLAQAFAAHKE</sequence>
<proteinExistence type="predicted"/>
<reference evidence="1" key="1">
    <citation type="submission" date="2020-07" db="EMBL/GenBank/DDBJ databases">
        <title>Huge and variable diversity of episymbiotic CPR bacteria and DPANN archaea in groundwater ecosystems.</title>
        <authorList>
            <person name="He C.Y."/>
            <person name="Keren R."/>
            <person name="Whittaker M."/>
            <person name="Farag I.F."/>
            <person name="Doudna J."/>
            <person name="Cate J.H.D."/>
            <person name="Banfield J.F."/>
        </authorList>
    </citation>
    <scope>NUCLEOTIDE SEQUENCE</scope>
    <source>
        <strain evidence="1">NC_groundwater_672_Ag_B-0.1um_62_36</strain>
    </source>
</reference>
<evidence type="ECO:0000313" key="2">
    <source>
        <dbReference type="Proteomes" id="UP000769766"/>
    </source>
</evidence>
<accession>A0A932CPS9</accession>
<dbReference type="EMBL" id="JACPRF010000281">
    <property type="protein sequence ID" value="MBI2877069.1"/>
    <property type="molecule type" value="Genomic_DNA"/>
</dbReference>
<dbReference type="Proteomes" id="UP000769766">
    <property type="component" value="Unassembled WGS sequence"/>
</dbReference>
<organism evidence="1 2">
    <name type="scientific">Tectimicrobiota bacterium</name>
    <dbReference type="NCBI Taxonomy" id="2528274"/>
    <lineage>
        <taxon>Bacteria</taxon>
        <taxon>Pseudomonadati</taxon>
        <taxon>Nitrospinota/Tectimicrobiota group</taxon>
        <taxon>Candidatus Tectimicrobiota</taxon>
    </lineage>
</organism>
<name>A0A932CPS9_UNCTE</name>
<dbReference type="AlphaFoldDB" id="A0A932CPS9"/>
<protein>
    <submittedName>
        <fullName evidence="1">Uncharacterized protein</fullName>
    </submittedName>
</protein>
<gene>
    <name evidence="1" type="ORF">HYY20_09330</name>
</gene>
<comment type="caution">
    <text evidence="1">The sequence shown here is derived from an EMBL/GenBank/DDBJ whole genome shotgun (WGS) entry which is preliminary data.</text>
</comment>
<evidence type="ECO:0000313" key="1">
    <source>
        <dbReference type="EMBL" id="MBI2877069.1"/>
    </source>
</evidence>